<evidence type="ECO:0000313" key="4">
    <source>
        <dbReference type="Proteomes" id="UP000092666"/>
    </source>
</evidence>
<sequence length="295" mass="31526">MQRTTIGVASRGLRTGLAQASTTATVQPLGKRSAARLSLKAKALHATSLQPVVRVFSSKSNDPNPTSTPDPSSTTKRTGTTQTPSSSLGKRYQARLSHLSERTGVPLPSLGLSFLVLHELTAIVPVVALYWVFAYLGIGAGFVGWVYDVSHRPDGVNEQGNGHAAYVQGGTGGTVGDAVEGDGDGAAKWKILIREWYEEGEKRVERVGRRYGILGYEQRDPQDMTTNDDDNVTLVDQALGRTGMSSESQSGAASKVADAIAAYVVVKVRMFSWNSYIRCSTNTHPSLAQGDKALS</sequence>
<dbReference type="AlphaFoldDB" id="A0A1B9H390"/>
<dbReference type="EMBL" id="KV700122">
    <property type="protein sequence ID" value="OCF37735.1"/>
    <property type="molecule type" value="Genomic_DNA"/>
</dbReference>
<dbReference type="STRING" id="1296120.A0A1B9H390"/>
<feature type="transmembrane region" description="Helical" evidence="2">
    <location>
        <begin position="122"/>
        <end position="147"/>
    </location>
</feature>
<organism evidence="3 4">
    <name type="scientific">Kwoniella heveanensis BCC8398</name>
    <dbReference type="NCBI Taxonomy" id="1296120"/>
    <lineage>
        <taxon>Eukaryota</taxon>
        <taxon>Fungi</taxon>
        <taxon>Dikarya</taxon>
        <taxon>Basidiomycota</taxon>
        <taxon>Agaricomycotina</taxon>
        <taxon>Tremellomycetes</taxon>
        <taxon>Tremellales</taxon>
        <taxon>Cryptococcaceae</taxon>
        <taxon>Kwoniella</taxon>
    </lineage>
</organism>
<dbReference type="Proteomes" id="UP000092666">
    <property type="component" value="Unassembled WGS sequence"/>
</dbReference>
<dbReference type="Pfam" id="PF10306">
    <property type="entry name" value="FLILHELTA"/>
    <property type="match status" value="1"/>
</dbReference>
<dbReference type="GO" id="GO:0005739">
    <property type="term" value="C:mitochondrion"/>
    <property type="evidence" value="ECO:0007669"/>
    <property type="project" value="TreeGrafter"/>
</dbReference>
<proteinExistence type="predicted"/>
<accession>A0A1B9H390</accession>
<evidence type="ECO:0000256" key="1">
    <source>
        <dbReference type="SAM" id="MobiDB-lite"/>
    </source>
</evidence>
<feature type="region of interest" description="Disordered" evidence="1">
    <location>
        <begin position="55"/>
        <end position="91"/>
    </location>
</feature>
<gene>
    <name evidence="3" type="ORF">I316_00862</name>
</gene>
<name>A0A1B9H390_9TREE</name>
<dbReference type="OrthoDB" id="5580261at2759"/>
<evidence type="ECO:0000256" key="2">
    <source>
        <dbReference type="SAM" id="Phobius"/>
    </source>
</evidence>
<feature type="compositionally biased region" description="Low complexity" evidence="1">
    <location>
        <begin position="60"/>
        <end position="86"/>
    </location>
</feature>
<evidence type="ECO:0000313" key="3">
    <source>
        <dbReference type="EMBL" id="OCF37735.1"/>
    </source>
</evidence>
<dbReference type="PANTHER" id="PTHR28002">
    <property type="entry name" value="MIOREX COMPLEX COMPONENT 11"/>
    <property type="match status" value="1"/>
</dbReference>
<keyword evidence="2" id="KW-1133">Transmembrane helix</keyword>
<protein>
    <submittedName>
        <fullName evidence="3">Uncharacterized protein</fullName>
    </submittedName>
</protein>
<dbReference type="InterPro" id="IPR018811">
    <property type="entry name" value="MRX11"/>
</dbReference>
<keyword evidence="2" id="KW-0472">Membrane</keyword>
<keyword evidence="2" id="KW-0812">Transmembrane</keyword>
<reference evidence="4" key="2">
    <citation type="submission" date="2013-12" db="EMBL/GenBank/DDBJ databases">
        <title>Evolution of pathogenesis and genome organization in the Tremellales.</title>
        <authorList>
            <person name="Cuomo C."/>
            <person name="Litvintseva A."/>
            <person name="Heitman J."/>
            <person name="Chen Y."/>
            <person name="Sun S."/>
            <person name="Springer D."/>
            <person name="Dromer F."/>
            <person name="Young S."/>
            <person name="Zeng Q."/>
            <person name="Chapman S."/>
            <person name="Gujja S."/>
            <person name="Saif S."/>
            <person name="Birren B."/>
        </authorList>
    </citation>
    <scope>NUCLEOTIDE SEQUENCE [LARGE SCALE GENOMIC DNA]</scope>
    <source>
        <strain evidence="4">BCC8398</strain>
    </source>
</reference>
<dbReference type="PANTHER" id="PTHR28002:SF1">
    <property type="entry name" value="MIOREX COMPLEX COMPONENT 11"/>
    <property type="match status" value="1"/>
</dbReference>
<reference evidence="3 4" key="1">
    <citation type="submission" date="2013-07" db="EMBL/GenBank/DDBJ databases">
        <title>The Genome Sequence of Cryptococcus heveanensis BCC8398.</title>
        <authorList>
            <consortium name="The Broad Institute Genome Sequencing Platform"/>
            <person name="Cuomo C."/>
            <person name="Litvintseva A."/>
            <person name="Chen Y."/>
            <person name="Heitman J."/>
            <person name="Sun S."/>
            <person name="Springer D."/>
            <person name="Dromer F."/>
            <person name="Young S.K."/>
            <person name="Zeng Q."/>
            <person name="Gargeya S."/>
            <person name="Fitzgerald M."/>
            <person name="Abouelleil A."/>
            <person name="Alvarado L."/>
            <person name="Berlin A.M."/>
            <person name="Chapman S.B."/>
            <person name="Dewar J."/>
            <person name="Goldberg J."/>
            <person name="Griggs A."/>
            <person name="Gujja S."/>
            <person name="Hansen M."/>
            <person name="Howarth C."/>
            <person name="Imamovic A."/>
            <person name="Larimer J."/>
            <person name="McCowan C."/>
            <person name="Murphy C."/>
            <person name="Pearson M."/>
            <person name="Priest M."/>
            <person name="Roberts A."/>
            <person name="Saif S."/>
            <person name="Shea T."/>
            <person name="Sykes S."/>
            <person name="Wortman J."/>
            <person name="Nusbaum C."/>
            <person name="Birren B."/>
        </authorList>
    </citation>
    <scope>NUCLEOTIDE SEQUENCE [LARGE SCALE GENOMIC DNA]</scope>
    <source>
        <strain evidence="3 4">BCC8398</strain>
    </source>
</reference>
<keyword evidence="4" id="KW-1185">Reference proteome</keyword>